<keyword evidence="2" id="KW-0963">Cytoplasm</keyword>
<comment type="subcellular location">
    <subcellularLocation>
        <location evidence="1">Cytoplasm</location>
    </subcellularLocation>
</comment>
<reference evidence="3 4" key="2">
    <citation type="submission" date="2018-11" db="EMBL/GenBank/DDBJ databases">
        <authorList>
            <consortium name="Pathogen Informatics"/>
        </authorList>
    </citation>
    <scope>NUCLEOTIDE SEQUENCE [LARGE SCALE GENOMIC DNA]</scope>
</reference>
<dbReference type="SUPFAM" id="SSF53474">
    <property type="entry name" value="alpha/beta-Hydrolases"/>
    <property type="match status" value="1"/>
</dbReference>
<organism evidence="5">
    <name type="scientific">Thelazia callipaeda</name>
    <name type="common">Oriental eyeworm</name>
    <name type="synonym">Parasitic nematode</name>
    <dbReference type="NCBI Taxonomy" id="103827"/>
    <lineage>
        <taxon>Eukaryota</taxon>
        <taxon>Metazoa</taxon>
        <taxon>Ecdysozoa</taxon>
        <taxon>Nematoda</taxon>
        <taxon>Chromadorea</taxon>
        <taxon>Rhabditida</taxon>
        <taxon>Spirurina</taxon>
        <taxon>Spiruromorpha</taxon>
        <taxon>Thelazioidea</taxon>
        <taxon>Thelaziidae</taxon>
        <taxon>Thelazia</taxon>
    </lineage>
</organism>
<name>A0A0N5D781_THECL</name>
<evidence type="ECO:0000256" key="2">
    <source>
        <dbReference type="ARBA" id="ARBA00022490"/>
    </source>
</evidence>
<accession>A0A0N5D781</accession>
<sequence length="212" mass="23602">MNYFKGITVYYLEANPSVNKKPGVDLLYLHGAAFSSHDWNRDEPSIIQMSAASGYRSVAIDIPGFSYSRSRGPSVRDYGKFLASLVEVLSIHKPVIISASASGSYSVPYVFQNQDKITGFVPVGICCTQNKNWETFSVPTLIIYGSQDRASISRKLLNIPNKNLVIIADAPHAAYIRKPLDFMTALINFMNYIHPKHDSNLLNTIFTAKIYA</sequence>
<dbReference type="InterPro" id="IPR029058">
    <property type="entry name" value="AB_hydrolase_fold"/>
</dbReference>
<dbReference type="PANTHER" id="PTHR46197:SF3">
    <property type="entry name" value="AB HYDROLASE-1 DOMAIN-CONTAINING PROTEIN"/>
    <property type="match status" value="1"/>
</dbReference>
<dbReference type="STRING" id="103827.A0A0N5D781"/>
<dbReference type="GO" id="GO:0005737">
    <property type="term" value="C:cytoplasm"/>
    <property type="evidence" value="ECO:0007669"/>
    <property type="project" value="UniProtKB-SubCell"/>
</dbReference>
<dbReference type="Gene3D" id="3.40.50.1820">
    <property type="entry name" value="alpha/beta hydrolase"/>
    <property type="match status" value="1"/>
</dbReference>
<protein>
    <submittedName>
        <fullName evidence="5">AB hydrolase-1 domain-containing protein</fullName>
    </submittedName>
</protein>
<evidence type="ECO:0000256" key="1">
    <source>
        <dbReference type="ARBA" id="ARBA00004496"/>
    </source>
</evidence>
<gene>
    <name evidence="3" type="ORF">TCLT_LOCUS8906</name>
</gene>
<dbReference type="PANTHER" id="PTHR46197">
    <property type="entry name" value="PROTEIN ABHD14B-LIKE"/>
    <property type="match status" value="1"/>
</dbReference>
<dbReference type="AlphaFoldDB" id="A0A0N5D781"/>
<dbReference type="EMBL" id="UYYF01004700">
    <property type="protein sequence ID" value="VDN06498.1"/>
    <property type="molecule type" value="Genomic_DNA"/>
</dbReference>
<evidence type="ECO:0000313" key="4">
    <source>
        <dbReference type="Proteomes" id="UP000276776"/>
    </source>
</evidence>
<proteinExistence type="predicted"/>
<dbReference type="WBParaSite" id="TCLT_0000891701-mRNA-1">
    <property type="protein sequence ID" value="TCLT_0000891701-mRNA-1"/>
    <property type="gene ID" value="TCLT_0000891701"/>
</dbReference>
<dbReference type="OMA" id="GPWEDTH"/>
<evidence type="ECO:0000313" key="5">
    <source>
        <dbReference type="WBParaSite" id="TCLT_0000891701-mRNA-1"/>
    </source>
</evidence>
<dbReference type="OrthoDB" id="284184at2759"/>
<evidence type="ECO:0000313" key="3">
    <source>
        <dbReference type="EMBL" id="VDN06498.1"/>
    </source>
</evidence>
<keyword evidence="4" id="KW-1185">Reference proteome</keyword>
<reference evidence="5" key="1">
    <citation type="submission" date="2017-02" db="UniProtKB">
        <authorList>
            <consortium name="WormBaseParasite"/>
        </authorList>
    </citation>
    <scope>IDENTIFICATION</scope>
</reference>
<dbReference type="Proteomes" id="UP000276776">
    <property type="component" value="Unassembled WGS sequence"/>
</dbReference>